<evidence type="ECO:0000313" key="9">
    <source>
        <dbReference type="EMBL" id="ROQ48922.1"/>
    </source>
</evidence>
<dbReference type="PANTHER" id="PTHR11228:SF7">
    <property type="entry name" value="PQQA PEPTIDE CYCLASE"/>
    <property type="match status" value="1"/>
</dbReference>
<dbReference type="InterPro" id="IPR058240">
    <property type="entry name" value="rSAM_sf"/>
</dbReference>
<dbReference type="GO" id="GO:0003824">
    <property type="term" value="F:catalytic activity"/>
    <property type="evidence" value="ECO:0007669"/>
    <property type="project" value="InterPro"/>
</dbReference>
<protein>
    <submittedName>
        <fullName evidence="9">Radical SAM protein with 4Fe4S-binding SPASM domain</fullName>
    </submittedName>
</protein>
<feature type="domain" description="4Fe4S-binding SPASM" evidence="8">
    <location>
        <begin position="243"/>
        <end position="297"/>
    </location>
</feature>
<dbReference type="PIRSF" id="PIRSF037420">
    <property type="entry name" value="PQQ_syn_pqqE"/>
    <property type="match status" value="1"/>
</dbReference>
<dbReference type="SFLD" id="SFLDS00029">
    <property type="entry name" value="Radical_SAM"/>
    <property type="match status" value="1"/>
</dbReference>
<dbReference type="SFLD" id="SFLDG01067">
    <property type="entry name" value="SPASM/twitch_domain_containing"/>
    <property type="match status" value="1"/>
</dbReference>
<dbReference type="NCBIfam" id="TIGR04085">
    <property type="entry name" value="rSAM_more_4Fe4S"/>
    <property type="match status" value="1"/>
</dbReference>
<evidence type="ECO:0000259" key="8">
    <source>
        <dbReference type="Pfam" id="PF13186"/>
    </source>
</evidence>
<evidence type="ECO:0000256" key="6">
    <source>
        <dbReference type="ARBA" id="ARBA00023014"/>
    </source>
</evidence>
<evidence type="ECO:0000256" key="5">
    <source>
        <dbReference type="ARBA" id="ARBA00023004"/>
    </source>
</evidence>
<dbReference type="InterPro" id="IPR017200">
    <property type="entry name" value="PqqE-like"/>
</dbReference>
<keyword evidence="2" id="KW-0004">4Fe-4S</keyword>
<keyword evidence="6" id="KW-0411">Iron-sulfur</keyword>
<accession>A0A9X8EFG3</accession>
<feature type="domain" description="Radical SAM core" evidence="7">
    <location>
        <begin position="8"/>
        <end position="151"/>
    </location>
</feature>
<dbReference type="SFLD" id="SFLDG01386">
    <property type="entry name" value="main_SPASM_domain-containing"/>
    <property type="match status" value="1"/>
</dbReference>
<sequence length="340" mass="37631">MMEQFYFVLTERCNLACSHCIRDSSPYRDETAEKAMILDALSQIRQDHAHSLVLLTGGEPTLHRHFDSILRHSLALGLQTKINSNGVTSFYKQNILEQWAGQPSLSVQISLDGTEAEHDLVRGAGTYRRALRTLARLRAQGISCSVSATVIDLDFFARIEQFIQPLDDLELTHIAIKRATYAGRASSGMEVCSQAWNQHVYALRKQPYKTRILAFPMYDFSRLQALGDDAIAELGRTITTKNCGAATAKVYIYPNGDVCSCTCFKAHPMGNLYQQSLSAILSQPLQIKVEHPTCQGCRYFAVCNGGCLGSGYQHTGELGEPDPRCPQIHAARGAIPAFNI</sequence>
<dbReference type="Pfam" id="PF13186">
    <property type="entry name" value="SPASM"/>
    <property type="match status" value="1"/>
</dbReference>
<keyword evidence="5" id="KW-0408">Iron</keyword>
<dbReference type="PANTHER" id="PTHR11228">
    <property type="entry name" value="RADICAL SAM DOMAIN PROTEIN"/>
    <property type="match status" value="1"/>
</dbReference>
<dbReference type="SUPFAM" id="SSF102114">
    <property type="entry name" value="Radical SAM enzymes"/>
    <property type="match status" value="1"/>
</dbReference>
<reference evidence="9 10" key="1">
    <citation type="submission" date="2018-11" db="EMBL/GenBank/DDBJ databases">
        <title>Genomic analyses of the natural microbiome of Caenorhabditis elegans.</title>
        <authorList>
            <person name="Samuel B."/>
        </authorList>
    </citation>
    <scope>NUCLEOTIDE SEQUENCE [LARGE SCALE GENOMIC DNA]</scope>
    <source>
        <strain evidence="9 10">BIGb0473</strain>
    </source>
</reference>
<organism evidence="9 10">
    <name type="scientific">Pseudomonas putida</name>
    <name type="common">Arthrobacter siderocapsulatus</name>
    <dbReference type="NCBI Taxonomy" id="303"/>
    <lineage>
        <taxon>Bacteria</taxon>
        <taxon>Pseudomonadati</taxon>
        <taxon>Pseudomonadota</taxon>
        <taxon>Gammaproteobacteria</taxon>
        <taxon>Pseudomonadales</taxon>
        <taxon>Pseudomonadaceae</taxon>
        <taxon>Pseudomonas</taxon>
    </lineage>
</organism>
<dbReference type="InterPro" id="IPR013785">
    <property type="entry name" value="Aldolase_TIM"/>
</dbReference>
<proteinExistence type="predicted"/>
<evidence type="ECO:0000256" key="1">
    <source>
        <dbReference type="ARBA" id="ARBA00001966"/>
    </source>
</evidence>
<comment type="cofactor">
    <cofactor evidence="1">
        <name>[4Fe-4S] cluster</name>
        <dbReference type="ChEBI" id="CHEBI:49883"/>
    </cofactor>
</comment>
<dbReference type="AlphaFoldDB" id="A0A9X8EFG3"/>
<keyword evidence="3" id="KW-0949">S-adenosyl-L-methionine</keyword>
<evidence type="ECO:0000256" key="4">
    <source>
        <dbReference type="ARBA" id="ARBA00022723"/>
    </source>
</evidence>
<dbReference type="InterPro" id="IPR050377">
    <property type="entry name" value="Radical_SAM_PqqE_MftC-like"/>
</dbReference>
<keyword evidence="4" id="KW-0479">Metal-binding</keyword>
<dbReference type="Proteomes" id="UP000269115">
    <property type="component" value="Unassembled WGS sequence"/>
</dbReference>
<dbReference type="GO" id="GO:0051539">
    <property type="term" value="F:4 iron, 4 sulfur cluster binding"/>
    <property type="evidence" value="ECO:0007669"/>
    <property type="project" value="UniProtKB-KW"/>
</dbReference>
<evidence type="ECO:0000256" key="3">
    <source>
        <dbReference type="ARBA" id="ARBA00022691"/>
    </source>
</evidence>
<name>A0A9X8EFG3_PSEPU</name>
<comment type="caution">
    <text evidence="9">The sequence shown here is derived from an EMBL/GenBank/DDBJ whole genome shotgun (WGS) entry which is preliminary data.</text>
</comment>
<evidence type="ECO:0000313" key="10">
    <source>
        <dbReference type="Proteomes" id="UP000269115"/>
    </source>
</evidence>
<evidence type="ECO:0000256" key="2">
    <source>
        <dbReference type="ARBA" id="ARBA00022485"/>
    </source>
</evidence>
<dbReference type="EMBL" id="RJUR01000014">
    <property type="protein sequence ID" value="ROQ48922.1"/>
    <property type="molecule type" value="Genomic_DNA"/>
</dbReference>
<dbReference type="InterPro" id="IPR023885">
    <property type="entry name" value="4Fe4S-binding_SPASM_dom"/>
</dbReference>
<evidence type="ECO:0000259" key="7">
    <source>
        <dbReference type="Pfam" id="PF04055"/>
    </source>
</evidence>
<gene>
    <name evidence="9" type="ORF">EDF85_3225</name>
</gene>
<dbReference type="Pfam" id="PF04055">
    <property type="entry name" value="Radical_SAM"/>
    <property type="match status" value="1"/>
</dbReference>
<dbReference type="CDD" id="cd01335">
    <property type="entry name" value="Radical_SAM"/>
    <property type="match status" value="1"/>
</dbReference>
<dbReference type="GO" id="GO:0046872">
    <property type="term" value="F:metal ion binding"/>
    <property type="evidence" value="ECO:0007669"/>
    <property type="project" value="UniProtKB-KW"/>
</dbReference>
<dbReference type="Gene3D" id="3.20.20.70">
    <property type="entry name" value="Aldolase class I"/>
    <property type="match status" value="1"/>
</dbReference>
<dbReference type="InterPro" id="IPR007197">
    <property type="entry name" value="rSAM"/>
</dbReference>